<feature type="non-terminal residue" evidence="2">
    <location>
        <position position="1"/>
    </location>
</feature>
<feature type="compositionally biased region" description="Polar residues" evidence="1">
    <location>
        <begin position="222"/>
        <end position="237"/>
    </location>
</feature>
<evidence type="ECO:0000313" key="3">
    <source>
        <dbReference type="Proteomes" id="UP000187609"/>
    </source>
</evidence>
<keyword evidence="3" id="KW-1185">Reference proteome</keyword>
<sequence>VDRQIVLAGANNVIQYNSNGGTGKEIVPVNNNVQNGNEGARQEEVLDGTNDQQIQTSNMFAVLEVQDGDEAGRDRAVEVEVRSTANSTRKLNPTAAGFTPKSTGMGSTTRKGNTDKHKTRNNASTEDIQRESTTSWVNRAFNSNVVATNQSCQDVPSQATEIDATLKNINDIDGIQADGRKIWSQQVEEDSEEGELPEGACGEVESSDEEIEQEEQSVNNNDKGQQSVGNSDKNIQSHGDRCEATQDENGGQMLINSYKDGPPDKSKELQITDVPYEVGLENISVVGTNSDVVAVKEDTQIVHVVHKDQIMDDAVTLAGTRYVPMMAIVVNRSWVVLAPGADSQDEKSLYDNMGTWRTSIANIKYWDAQVNRLLKLHTHAHYAKEEQEEHIIHKRTDTKMWIHAKESETH</sequence>
<dbReference type="EMBL" id="MJEQ01008839">
    <property type="protein sequence ID" value="OIT19230.1"/>
    <property type="molecule type" value="Genomic_DNA"/>
</dbReference>
<comment type="caution">
    <text evidence="2">The sequence shown here is derived from an EMBL/GenBank/DDBJ whole genome shotgun (WGS) entry which is preliminary data.</text>
</comment>
<protein>
    <submittedName>
        <fullName evidence="2">Uncharacterized protein</fullName>
    </submittedName>
</protein>
<dbReference type="Gramene" id="OIT19230">
    <property type="protein sequence ID" value="OIT19230"/>
    <property type="gene ID" value="A4A49_57753"/>
</dbReference>
<feature type="compositionally biased region" description="Acidic residues" evidence="1">
    <location>
        <begin position="205"/>
        <end position="215"/>
    </location>
</feature>
<feature type="region of interest" description="Disordered" evidence="1">
    <location>
        <begin position="80"/>
        <end position="132"/>
    </location>
</feature>
<feature type="region of interest" description="Disordered" evidence="1">
    <location>
        <begin position="205"/>
        <end position="268"/>
    </location>
</feature>
<accession>A0A1J6JPQ6</accession>
<organism evidence="2 3">
    <name type="scientific">Nicotiana attenuata</name>
    <name type="common">Coyote tobacco</name>
    <dbReference type="NCBI Taxonomy" id="49451"/>
    <lineage>
        <taxon>Eukaryota</taxon>
        <taxon>Viridiplantae</taxon>
        <taxon>Streptophyta</taxon>
        <taxon>Embryophyta</taxon>
        <taxon>Tracheophyta</taxon>
        <taxon>Spermatophyta</taxon>
        <taxon>Magnoliopsida</taxon>
        <taxon>eudicotyledons</taxon>
        <taxon>Gunneridae</taxon>
        <taxon>Pentapetalae</taxon>
        <taxon>asterids</taxon>
        <taxon>lamiids</taxon>
        <taxon>Solanales</taxon>
        <taxon>Solanaceae</taxon>
        <taxon>Nicotianoideae</taxon>
        <taxon>Nicotianeae</taxon>
        <taxon>Nicotiana</taxon>
    </lineage>
</organism>
<feature type="compositionally biased region" description="Polar residues" evidence="1">
    <location>
        <begin position="100"/>
        <end position="111"/>
    </location>
</feature>
<proteinExistence type="predicted"/>
<dbReference type="AlphaFoldDB" id="A0A1J6JPQ6"/>
<feature type="compositionally biased region" description="Polar residues" evidence="1">
    <location>
        <begin position="121"/>
        <end position="132"/>
    </location>
</feature>
<evidence type="ECO:0000256" key="1">
    <source>
        <dbReference type="SAM" id="MobiDB-lite"/>
    </source>
</evidence>
<dbReference type="Proteomes" id="UP000187609">
    <property type="component" value="Unassembled WGS sequence"/>
</dbReference>
<name>A0A1J6JPQ6_NICAT</name>
<reference evidence="2" key="1">
    <citation type="submission" date="2016-11" db="EMBL/GenBank/DDBJ databases">
        <title>The genome of Nicotiana attenuata.</title>
        <authorList>
            <person name="Xu S."/>
            <person name="Brockmoeller T."/>
            <person name="Gaquerel E."/>
            <person name="Navarro A."/>
            <person name="Kuhl H."/>
            <person name="Gase K."/>
            <person name="Ling Z."/>
            <person name="Zhou W."/>
            <person name="Kreitzer C."/>
            <person name="Stanke M."/>
            <person name="Tang H."/>
            <person name="Lyons E."/>
            <person name="Pandey P."/>
            <person name="Pandey S.P."/>
            <person name="Timmermann B."/>
            <person name="Baldwin I.T."/>
        </authorList>
    </citation>
    <scope>NUCLEOTIDE SEQUENCE [LARGE SCALE GENOMIC DNA]</scope>
    <source>
        <strain evidence="2">UT</strain>
    </source>
</reference>
<evidence type="ECO:0000313" key="2">
    <source>
        <dbReference type="EMBL" id="OIT19230.1"/>
    </source>
</evidence>
<gene>
    <name evidence="2" type="ORF">A4A49_57753</name>
</gene>